<dbReference type="InterPro" id="IPR003034">
    <property type="entry name" value="SAP_dom"/>
</dbReference>
<dbReference type="EMBL" id="KV417622">
    <property type="protein sequence ID" value="KZP14121.1"/>
    <property type="molecule type" value="Genomic_DNA"/>
</dbReference>
<keyword evidence="3" id="KW-1185">Reference proteome</keyword>
<dbReference type="OrthoDB" id="2246127at2759"/>
<reference evidence="2 3" key="1">
    <citation type="journal article" date="2016" name="Mol. Biol. Evol.">
        <title>Comparative Genomics of Early-Diverging Mushroom-Forming Fungi Provides Insights into the Origins of Lignocellulose Decay Capabilities.</title>
        <authorList>
            <person name="Nagy L.G."/>
            <person name="Riley R."/>
            <person name="Tritt A."/>
            <person name="Adam C."/>
            <person name="Daum C."/>
            <person name="Floudas D."/>
            <person name="Sun H."/>
            <person name="Yadav J.S."/>
            <person name="Pangilinan J."/>
            <person name="Larsson K.H."/>
            <person name="Matsuura K."/>
            <person name="Barry K."/>
            <person name="Labutti K."/>
            <person name="Kuo R."/>
            <person name="Ohm R.A."/>
            <person name="Bhattacharya S.S."/>
            <person name="Shirouzu T."/>
            <person name="Yoshinaga Y."/>
            <person name="Martin F.M."/>
            <person name="Grigoriev I.V."/>
            <person name="Hibbett D.S."/>
        </authorList>
    </citation>
    <scope>NUCLEOTIDE SEQUENCE [LARGE SCALE GENOMIC DNA]</scope>
    <source>
        <strain evidence="2 3">CBS 109695</strain>
    </source>
</reference>
<evidence type="ECO:0000313" key="3">
    <source>
        <dbReference type="Proteomes" id="UP000076532"/>
    </source>
</evidence>
<evidence type="ECO:0000259" key="1">
    <source>
        <dbReference type="Pfam" id="PF02037"/>
    </source>
</evidence>
<dbReference type="STRING" id="436010.A0A166CY63"/>
<dbReference type="AlphaFoldDB" id="A0A166CY63"/>
<organism evidence="2 3">
    <name type="scientific">Athelia psychrophila</name>
    <dbReference type="NCBI Taxonomy" id="1759441"/>
    <lineage>
        <taxon>Eukaryota</taxon>
        <taxon>Fungi</taxon>
        <taxon>Dikarya</taxon>
        <taxon>Basidiomycota</taxon>
        <taxon>Agaricomycotina</taxon>
        <taxon>Agaricomycetes</taxon>
        <taxon>Agaricomycetidae</taxon>
        <taxon>Atheliales</taxon>
        <taxon>Atheliaceae</taxon>
        <taxon>Athelia</taxon>
    </lineage>
</organism>
<name>A0A166CY63_9AGAM</name>
<dbReference type="Proteomes" id="UP000076532">
    <property type="component" value="Unassembled WGS sequence"/>
</dbReference>
<sequence length="743" mass="83306">MPHPLRAEAAGHMVYLIPLIIFIDNVSGNQSKQWNKHFSCYMSNGALPRKKLESEFHVRFVATSPHATPLEIMQGVQASIETTFASPIVPWDCDLKEEALLRPYALLFAGDNPMQAKLCSCAGLSTNHPCRTCKAGGTQEHKKSDQGFVDMLKGLHYSPTEVAHSPNEVMAILTDELLKAQGKGTGVINLLILMDGKGRNSSRHPHRDSAYPILLGIVKYYWGQTAWLLNKNRSFETFQARLNSVISDGLNVPKILADYMCHYRGGLIGKHFKTISQVMAFTVYNLVPREVLDAWLVIGRLTVLLWHTEIEDINKYTEELESCINDFLNVTCQCSPSILLTKPKFHFLVHLPFYIRHFGPTILFSTERYKSFNAVFRAASIYSNHLVPSRDIAWMFASIDHVHNITTGGWWKDLRTGKWTHASPNVMRHLLQYPQHVKLLGLPSKTSLVPGYVTHYPSHSLSMKQASFIVSDSLAVKNSLVAVQDIPAIANWCPAKAITAMSGDIVSAGNYTIIRSEGGEHSPWRFGLIREILADPSSTLSPAKFTVQHFVLGSHHHTVLDMPTVALSDMPTVLSPDDIICLVNVQHDCHRGGCDTSALQPLYQDREITTQSRVIVHHQDQTNFVINTQSLHNYRHIPRAIPIHLHGSSFHVADPVGLRNQAASILRDKKQQQNEARKAILMALAMGRAEAPATGEKCRKDVLQHYCRLNGLSTGGNKPELLARLDIYYNKYEHAVFFLVDIY</sequence>
<protein>
    <recommendedName>
        <fullName evidence="1">SAP domain-containing protein</fullName>
    </recommendedName>
</protein>
<dbReference type="Pfam" id="PF02037">
    <property type="entry name" value="SAP"/>
    <property type="match status" value="1"/>
</dbReference>
<proteinExistence type="predicted"/>
<feature type="domain" description="SAP" evidence="1">
    <location>
        <begin position="699"/>
        <end position="729"/>
    </location>
</feature>
<dbReference type="PANTHER" id="PTHR31912">
    <property type="entry name" value="IP13529P"/>
    <property type="match status" value="1"/>
</dbReference>
<dbReference type="PANTHER" id="PTHR31912:SF34">
    <property type="entry name" value="NOTOCHORD-RELATED PROTEIN"/>
    <property type="match status" value="1"/>
</dbReference>
<evidence type="ECO:0000313" key="2">
    <source>
        <dbReference type="EMBL" id="KZP14121.1"/>
    </source>
</evidence>
<accession>A0A166CY63</accession>
<gene>
    <name evidence="2" type="ORF">FIBSPDRAFT_912854</name>
</gene>